<evidence type="ECO:0000256" key="1">
    <source>
        <dbReference type="ARBA" id="ARBA00006154"/>
    </source>
</evidence>
<dbReference type="Gene3D" id="3.20.20.70">
    <property type="entry name" value="Aldolase class I"/>
    <property type="match status" value="1"/>
</dbReference>
<keyword evidence="5" id="KW-0100">Branched-chain amino acid biosynthesis</keyword>
<keyword evidence="10" id="KW-1185">Reference proteome</keyword>
<dbReference type="FunFam" id="1.10.238.260:FF:000001">
    <property type="entry name" value="2-isopropylmalate synthase"/>
    <property type="match status" value="1"/>
</dbReference>
<evidence type="ECO:0000256" key="7">
    <source>
        <dbReference type="RuleBase" id="RU003523"/>
    </source>
</evidence>
<sequence>MYAINMEQNKKELNIPDEIKIFDTTLRDGEQAPGIALTVDEKIKIAQRLDELGVNVIEMGFPTVSSGERKAAREMVSLGFSSELCGLARVVQKDIDALIDSDLSYAHLFIGTSPLHRDYKLKKSKTEILSQSMEMVEYAKDHGLKVEFSAEDATRTELNYLIEFYKGVESAGADIINVPDTVGILVPSTTRTLIRTLRKKINLPISLHFHNDFGLAVSNSLIGIEEGANQAHCTINGIGERAGNTSLEELVVSLKIAYGANLTVDTTKLYDTSNFIGSITGIKMPPTKPIVGDNAFAHESGIHVDGILKNSSTYEPIAPEIVGHKRRIALGKHTGHAAIKSKLEEFNIEVTQKQFDNIYNQVKTLGDKGKCLTDDDLRSIAITEIGTSGKEYIKLLGLSVMTGESVSATATIKLSIDGKIMETSQIGVGPVDASVLALKTLVQDRVNISLDEYRLEAITGGTDALAETFVVISDDKGNKATGRATREDVILSSVIAVINSINRILDIQENC</sequence>
<dbReference type="Pfam" id="PF08502">
    <property type="entry name" value="LeuA_dimer"/>
    <property type="match status" value="1"/>
</dbReference>
<dbReference type="Proteomes" id="UP000008680">
    <property type="component" value="Chromosome"/>
</dbReference>
<dbReference type="InterPro" id="IPR011830">
    <property type="entry name" value="LEU1_arch"/>
</dbReference>
<dbReference type="PROSITE" id="PS00815">
    <property type="entry name" value="AIPM_HOMOCIT_SYNTH_1"/>
    <property type="match status" value="1"/>
</dbReference>
<comment type="similarity">
    <text evidence="1 7">Belongs to the alpha-IPM synthase/homocitrate synthase family.</text>
</comment>
<name>D3E1C0_METRM</name>
<feature type="domain" description="Pyruvate carboxyltransferase" evidence="8">
    <location>
        <begin position="19"/>
        <end position="270"/>
    </location>
</feature>
<dbReference type="NCBIfam" id="TIGR02090">
    <property type="entry name" value="LEU1_arch"/>
    <property type="match status" value="1"/>
</dbReference>
<dbReference type="Pfam" id="PF22617">
    <property type="entry name" value="HCS_D2"/>
    <property type="match status" value="1"/>
</dbReference>
<comment type="pathway">
    <text evidence="6">Amino-acid biosynthesis.</text>
</comment>
<keyword evidence="4 7" id="KW-0808">Transferase</keyword>
<dbReference type="eggNOG" id="arCOG02092">
    <property type="taxonomic scope" value="Archaea"/>
</dbReference>
<evidence type="ECO:0000259" key="8">
    <source>
        <dbReference type="PROSITE" id="PS50991"/>
    </source>
</evidence>
<evidence type="ECO:0000313" key="10">
    <source>
        <dbReference type="Proteomes" id="UP000008680"/>
    </source>
</evidence>
<dbReference type="HOGENOM" id="CLU_022158_0_1_2"/>
<evidence type="ECO:0000313" key="9">
    <source>
        <dbReference type="EMBL" id="ADC48005.1"/>
    </source>
</evidence>
<dbReference type="AlphaFoldDB" id="D3E1C0"/>
<dbReference type="Pfam" id="PF00682">
    <property type="entry name" value="HMGL-like"/>
    <property type="match status" value="1"/>
</dbReference>
<dbReference type="SUPFAM" id="SSF110921">
    <property type="entry name" value="2-isopropylmalate synthase LeuA, allosteric (dimerisation) domain"/>
    <property type="match status" value="1"/>
</dbReference>
<dbReference type="FunFam" id="3.20.20.70:FF:000010">
    <property type="entry name" value="2-isopropylmalate synthase"/>
    <property type="match status" value="1"/>
</dbReference>
<dbReference type="Gene3D" id="3.30.160.270">
    <property type="match status" value="1"/>
</dbReference>
<protein>
    <submittedName>
        <fullName evidence="9">2-isopropylmalate synthase LeuA</fullName>
        <ecNumber evidence="9">2.3.3.13</ecNumber>
    </submittedName>
</protein>
<evidence type="ECO:0000256" key="5">
    <source>
        <dbReference type="ARBA" id="ARBA00023304"/>
    </source>
</evidence>
<dbReference type="NCBIfam" id="NF002085">
    <property type="entry name" value="PRK00915.1-2"/>
    <property type="match status" value="1"/>
</dbReference>
<dbReference type="EMBL" id="CP001719">
    <property type="protein sequence ID" value="ADC48005.1"/>
    <property type="molecule type" value="Genomic_DNA"/>
</dbReference>
<dbReference type="InterPro" id="IPR013785">
    <property type="entry name" value="Aldolase_TIM"/>
</dbReference>
<dbReference type="KEGG" id="mru:mru_2155"/>
<organism evidence="9 10">
    <name type="scientific">Methanobrevibacter ruminantium (strain ATCC 35063 / DSM 1093 / JCM 13430 / OCM 146 / M1)</name>
    <name type="common">Methanobacterium ruminantium</name>
    <dbReference type="NCBI Taxonomy" id="634498"/>
    <lineage>
        <taxon>Archaea</taxon>
        <taxon>Methanobacteriati</taxon>
        <taxon>Methanobacteriota</taxon>
        <taxon>Methanomada group</taxon>
        <taxon>Methanobacteria</taxon>
        <taxon>Methanobacteriales</taxon>
        <taxon>Methanobacteriaceae</taxon>
        <taxon>Methanobrevibacter</taxon>
    </lineage>
</organism>
<gene>
    <name evidence="9" type="primary">leuA</name>
    <name evidence="9" type="ordered locus">mru_2155</name>
</gene>
<dbReference type="InterPro" id="IPR002034">
    <property type="entry name" value="AIPM/Hcit_synth_CS"/>
</dbReference>
<dbReference type="GO" id="GO:0003852">
    <property type="term" value="F:2-isopropylmalate synthase activity"/>
    <property type="evidence" value="ECO:0007669"/>
    <property type="project" value="UniProtKB-EC"/>
</dbReference>
<dbReference type="Gene3D" id="1.10.238.260">
    <property type="match status" value="1"/>
</dbReference>
<dbReference type="InterPro" id="IPR054691">
    <property type="entry name" value="LeuA/HCS_post-cat"/>
</dbReference>
<dbReference type="GO" id="GO:0009098">
    <property type="term" value="P:L-leucine biosynthetic process"/>
    <property type="evidence" value="ECO:0007669"/>
    <property type="project" value="InterPro"/>
</dbReference>
<dbReference type="PATRIC" id="fig|634498.28.peg.2155"/>
<dbReference type="STRING" id="634498.mru_2155"/>
<dbReference type="InterPro" id="IPR036230">
    <property type="entry name" value="LeuA_allosteric_dom_sf"/>
</dbReference>
<reference evidence="9 10" key="1">
    <citation type="journal article" date="2010" name="PLoS ONE">
        <title>The genome sequence of the rumen methanogen Methanobrevibacter ruminantium reveals new possibilities for controlling ruminant methane emissions.</title>
        <authorList>
            <person name="Leahy S.C."/>
            <person name="Kelly W.J."/>
            <person name="Altermann E."/>
            <person name="Ronimus R.S."/>
            <person name="Yeoman C.J."/>
            <person name="Pacheco D.M."/>
            <person name="Li D."/>
            <person name="Kong Z."/>
            <person name="McTavish S."/>
            <person name="Sang C."/>
            <person name="Lambie S.C."/>
            <person name="Janssen P.H."/>
            <person name="Dey D."/>
            <person name="Attwood G.T."/>
        </authorList>
    </citation>
    <scope>NUCLEOTIDE SEQUENCE [LARGE SCALE GENOMIC DNA]</scope>
    <source>
        <strain evidence="10">ATCC 35063 / DSM 1093 / JCM 13430 / OCM 146 / M1</strain>
    </source>
</reference>
<dbReference type="PANTHER" id="PTHR42880">
    <property type="entry name" value="HOMOCITRATE SYNTHASE"/>
    <property type="match status" value="1"/>
</dbReference>
<dbReference type="PROSITE" id="PS50991">
    <property type="entry name" value="PYR_CT"/>
    <property type="match status" value="1"/>
</dbReference>
<comment type="subunit">
    <text evidence="2">Homodimer.</text>
</comment>
<proteinExistence type="inferred from homology"/>
<evidence type="ECO:0000256" key="2">
    <source>
        <dbReference type="ARBA" id="ARBA00011738"/>
    </source>
</evidence>
<dbReference type="PANTHER" id="PTHR42880:SF2">
    <property type="entry name" value="(R)-CITRAMALATE SYNTHASE CIMA"/>
    <property type="match status" value="1"/>
</dbReference>
<dbReference type="SUPFAM" id="SSF51569">
    <property type="entry name" value="Aldolase"/>
    <property type="match status" value="1"/>
</dbReference>
<dbReference type="InterPro" id="IPR013709">
    <property type="entry name" value="2-isopropylmalate_synth_dimer"/>
</dbReference>
<evidence type="ECO:0000256" key="6">
    <source>
        <dbReference type="ARBA" id="ARBA00029440"/>
    </source>
</evidence>
<keyword evidence="9" id="KW-0012">Acyltransferase</keyword>
<evidence type="ECO:0000256" key="4">
    <source>
        <dbReference type="ARBA" id="ARBA00022679"/>
    </source>
</evidence>
<evidence type="ECO:0000256" key="3">
    <source>
        <dbReference type="ARBA" id="ARBA00022605"/>
    </source>
</evidence>
<keyword evidence="3" id="KW-0028">Amino-acid biosynthesis</keyword>
<accession>D3E1C0</accession>
<dbReference type="EC" id="2.3.3.13" evidence="9"/>
<dbReference type="CDD" id="cd07940">
    <property type="entry name" value="DRE_TIM_IPMS"/>
    <property type="match status" value="1"/>
</dbReference>
<dbReference type="InterPro" id="IPR000891">
    <property type="entry name" value="PYR_CT"/>
</dbReference>
<dbReference type="SMART" id="SM00917">
    <property type="entry name" value="LeuA_dimer"/>
    <property type="match status" value="1"/>
</dbReference>
<dbReference type="PROSITE" id="PS00816">
    <property type="entry name" value="AIPM_HOMOCIT_SYNTH_2"/>
    <property type="match status" value="1"/>
</dbReference>